<dbReference type="InterPro" id="IPR007627">
    <property type="entry name" value="RNA_pol_sigma70_r2"/>
</dbReference>
<dbReference type="NCBIfam" id="TIGR02937">
    <property type="entry name" value="sigma70-ECF"/>
    <property type="match status" value="1"/>
</dbReference>
<reference evidence="6 7" key="1">
    <citation type="journal article" date="2020" name="Cell Host Microbe">
        <title>Functional and Genomic Variation between Human-Derived Isolates of Lachnospiraceae Reveals Inter- and Intra-Species Diversity.</title>
        <authorList>
            <person name="Sorbara M.T."/>
            <person name="Littmann E.R."/>
            <person name="Fontana E."/>
            <person name="Moody T.U."/>
            <person name="Kohout C.E."/>
            <person name="Gjonbalaj M."/>
            <person name="Eaton V."/>
            <person name="Seok R."/>
            <person name="Leiner I.M."/>
            <person name="Pamer E.G."/>
        </authorList>
    </citation>
    <scope>NUCLEOTIDE SEQUENCE [LARGE SCALE GENOMIC DNA]</scope>
    <source>
        <strain evidence="6 7">MSK.15.26</strain>
    </source>
</reference>
<keyword evidence="3" id="KW-0238">DNA-binding</keyword>
<evidence type="ECO:0000256" key="4">
    <source>
        <dbReference type="ARBA" id="ARBA00023163"/>
    </source>
</evidence>
<evidence type="ECO:0000256" key="2">
    <source>
        <dbReference type="ARBA" id="ARBA00023082"/>
    </source>
</evidence>
<evidence type="ECO:0000259" key="5">
    <source>
        <dbReference type="Pfam" id="PF04542"/>
    </source>
</evidence>
<dbReference type="SUPFAM" id="SSF88659">
    <property type="entry name" value="Sigma3 and sigma4 domains of RNA polymerase sigma factors"/>
    <property type="match status" value="1"/>
</dbReference>
<dbReference type="Gene3D" id="1.20.140.160">
    <property type="match status" value="1"/>
</dbReference>
<organism evidence="6 7">
    <name type="scientific">Blautia hansenii</name>
    <name type="common">Ruminococcus hansenii</name>
    <dbReference type="NCBI Taxonomy" id="1322"/>
    <lineage>
        <taxon>Bacteria</taxon>
        <taxon>Bacillati</taxon>
        <taxon>Bacillota</taxon>
        <taxon>Clostridia</taxon>
        <taxon>Lachnospirales</taxon>
        <taxon>Lachnospiraceae</taxon>
        <taxon>Blautia</taxon>
    </lineage>
</organism>
<dbReference type="RefSeq" id="WP_173748355.1">
    <property type="nucleotide sequence ID" value="NZ_JAAITA010000003.1"/>
</dbReference>
<dbReference type="Proteomes" id="UP000822142">
    <property type="component" value="Unassembled WGS sequence"/>
</dbReference>
<name>A0ABX2I7C5_BLAHA</name>
<dbReference type="PANTHER" id="PTHR30603:SF60">
    <property type="entry name" value="RNA POLYMERASE SIGMA FACTOR RPOD"/>
    <property type="match status" value="1"/>
</dbReference>
<dbReference type="PANTHER" id="PTHR30603">
    <property type="entry name" value="RNA POLYMERASE SIGMA FACTOR RPO"/>
    <property type="match status" value="1"/>
</dbReference>
<keyword evidence="7" id="KW-1185">Reference proteome</keyword>
<sequence>MTNEELVEQIQNGINVQENMGILYEQNEVFIRRIVKPYTAYADIDDLMQEAYIGLHDAVEKFDSSKGFLFLTYAPYQIKNRCINFINHSRDNIVPTYMISRISKYKKLVAEHNGSVNGEMVKKELGLTTHQYKELIKTMHQMSTISIDVTMKTDSDDNMTIGELIPDDGVDIETDAIENDCKMRLWNIVDSILDDKQKDIVIRYYINQESLIDMAMEMGCSRQNISVIKRKAESILKNITEIQELAEFWGYDSMMAYSGKNSVEDIVIRRIEYEEKEHKMMDMLEKTFRKLYEERKIENDNTGTERQIQVSTD</sequence>
<dbReference type="SUPFAM" id="SSF88946">
    <property type="entry name" value="Sigma2 domain of RNA polymerase sigma factors"/>
    <property type="match status" value="1"/>
</dbReference>
<dbReference type="Pfam" id="PF04542">
    <property type="entry name" value="Sigma70_r2"/>
    <property type="match status" value="1"/>
</dbReference>
<proteinExistence type="predicted"/>
<dbReference type="InterPro" id="IPR000943">
    <property type="entry name" value="RNA_pol_sigma70"/>
</dbReference>
<evidence type="ECO:0000313" key="7">
    <source>
        <dbReference type="Proteomes" id="UP000822142"/>
    </source>
</evidence>
<dbReference type="InterPro" id="IPR014284">
    <property type="entry name" value="RNA_pol_sigma-70_dom"/>
</dbReference>
<keyword evidence="1" id="KW-0805">Transcription regulation</keyword>
<evidence type="ECO:0000256" key="3">
    <source>
        <dbReference type="ARBA" id="ARBA00023125"/>
    </source>
</evidence>
<evidence type="ECO:0000313" key="6">
    <source>
        <dbReference type="EMBL" id="NSJ85404.1"/>
    </source>
</evidence>
<accession>A0ABX2I7C5</accession>
<dbReference type="PRINTS" id="PR00046">
    <property type="entry name" value="SIGMA70FCT"/>
</dbReference>
<evidence type="ECO:0000256" key="1">
    <source>
        <dbReference type="ARBA" id="ARBA00023015"/>
    </source>
</evidence>
<keyword evidence="2" id="KW-0731">Sigma factor</keyword>
<dbReference type="Gene3D" id="1.20.120.1810">
    <property type="match status" value="1"/>
</dbReference>
<dbReference type="InterPro" id="IPR013325">
    <property type="entry name" value="RNA_pol_sigma_r2"/>
</dbReference>
<feature type="domain" description="RNA polymerase sigma-70 region 2" evidence="5">
    <location>
        <begin position="23"/>
        <end position="87"/>
    </location>
</feature>
<comment type="caution">
    <text evidence="6">The sequence shown here is derived from an EMBL/GenBank/DDBJ whole genome shotgun (WGS) entry which is preliminary data.</text>
</comment>
<keyword evidence="4" id="KW-0804">Transcription</keyword>
<gene>
    <name evidence="6" type="ORF">G5A70_04250</name>
</gene>
<protein>
    <submittedName>
        <fullName evidence="6">Sigma-70 family RNA polymerase sigma factor</fullName>
    </submittedName>
</protein>
<dbReference type="EMBL" id="JAAITA010000003">
    <property type="protein sequence ID" value="NSJ85404.1"/>
    <property type="molecule type" value="Genomic_DNA"/>
</dbReference>
<dbReference type="InterPro" id="IPR050239">
    <property type="entry name" value="Sigma-70_RNA_pol_init_factors"/>
</dbReference>
<dbReference type="InterPro" id="IPR013324">
    <property type="entry name" value="RNA_pol_sigma_r3/r4-like"/>
</dbReference>